<evidence type="ECO:0000259" key="5">
    <source>
        <dbReference type="SMART" id="SM01144"/>
    </source>
</evidence>
<dbReference type="SMART" id="SM01144">
    <property type="entry name" value="DTW"/>
    <property type="match status" value="1"/>
</dbReference>
<dbReference type="EMBL" id="CP137555">
    <property type="protein sequence ID" value="WOX04613.1"/>
    <property type="molecule type" value="Genomic_DNA"/>
</dbReference>
<dbReference type="RefSeq" id="WP_318953090.1">
    <property type="nucleotide sequence ID" value="NZ_CP137555.1"/>
</dbReference>
<proteinExistence type="predicted"/>
<dbReference type="Proteomes" id="UP001302477">
    <property type="component" value="Chromosome"/>
</dbReference>
<evidence type="ECO:0000256" key="1">
    <source>
        <dbReference type="ARBA" id="ARBA00012386"/>
    </source>
</evidence>
<dbReference type="InterPro" id="IPR039262">
    <property type="entry name" value="DTWD2/TAPT"/>
</dbReference>
<name>A0AAU0MVX5_9GAMM</name>
<keyword evidence="3" id="KW-0949">S-adenosyl-L-methionine</keyword>
<dbReference type="GO" id="GO:0008033">
    <property type="term" value="P:tRNA processing"/>
    <property type="evidence" value="ECO:0007669"/>
    <property type="project" value="UniProtKB-KW"/>
</dbReference>
<dbReference type="KEGG" id="mpaf:R5R33_12790"/>
<keyword evidence="7" id="KW-1185">Reference proteome</keyword>
<gene>
    <name evidence="6" type="ORF">R5R33_12790</name>
</gene>
<protein>
    <recommendedName>
        <fullName evidence="1">tRNA-uridine aminocarboxypropyltransferase</fullName>
        <ecNumber evidence="1">2.5.1.25</ecNumber>
    </recommendedName>
</protein>
<evidence type="ECO:0000256" key="2">
    <source>
        <dbReference type="ARBA" id="ARBA00022679"/>
    </source>
</evidence>
<dbReference type="AlphaFoldDB" id="A0AAU0MVX5"/>
<keyword evidence="4" id="KW-0819">tRNA processing</keyword>
<dbReference type="EC" id="2.5.1.25" evidence="1"/>
<dbReference type="PANTHER" id="PTHR21392:SF1">
    <property type="entry name" value="TRNA-URIDINE AMINOCARBOXYPROPYLTRANSFERASE"/>
    <property type="match status" value="1"/>
</dbReference>
<dbReference type="GO" id="GO:0016432">
    <property type="term" value="F:tRNA-uridine aminocarboxypropyltransferase activity"/>
    <property type="evidence" value="ECO:0007669"/>
    <property type="project" value="UniProtKB-EC"/>
</dbReference>
<accession>A0AAU0MVX5</accession>
<dbReference type="Pfam" id="PF03942">
    <property type="entry name" value="DTW"/>
    <property type="match status" value="1"/>
</dbReference>
<evidence type="ECO:0000313" key="7">
    <source>
        <dbReference type="Proteomes" id="UP001302477"/>
    </source>
</evidence>
<keyword evidence="2" id="KW-0808">Transferase</keyword>
<evidence type="ECO:0000256" key="4">
    <source>
        <dbReference type="ARBA" id="ARBA00022694"/>
    </source>
</evidence>
<dbReference type="PANTHER" id="PTHR21392">
    <property type="entry name" value="TRNA-URIDINE AMINOCARBOXYPROPYLTRANSFERASE 2"/>
    <property type="match status" value="1"/>
</dbReference>
<evidence type="ECO:0000313" key="6">
    <source>
        <dbReference type="EMBL" id="WOX04613.1"/>
    </source>
</evidence>
<evidence type="ECO:0000256" key="3">
    <source>
        <dbReference type="ARBA" id="ARBA00022691"/>
    </source>
</evidence>
<reference evidence="6 7" key="1">
    <citation type="submission" date="2023-10" db="EMBL/GenBank/DDBJ databases">
        <title>Description of Microbulbifer bruguierae sp. nov., isolated from the sediments of mangrove plant Bruguiera sexangula and comparative genomic analyses of the genus Microbulbifer.</title>
        <authorList>
            <person name="Long M."/>
        </authorList>
    </citation>
    <scope>NUCLEOTIDE SEQUENCE [LARGE SCALE GENOMIC DNA]</scope>
    <source>
        <strain evidence="6 7">SPO729</strain>
    </source>
</reference>
<sequence>MYSTNFTRLRDQELAKSTKPFHAKGKSVIRCADCQMAEYACICQWRPTVESQIDFALLVHRKELFKPTNTGRLITDVFPQTPIFLWNRLEAPAGLEVLLNDPARECYIVFPASEDEGKARIIVQALPAPGASSKKITLLVLDGSWKQCSRMIALSRWLDRVPCLKLPDAFVKSYLVRDSGRDDRFSTAEAAISCLLLAGENHPAQILQHYFSLFNQHYVATRGCYLPERGESHEVLEQHLLSCTANDN</sequence>
<dbReference type="InterPro" id="IPR005636">
    <property type="entry name" value="DTW"/>
</dbReference>
<feature type="domain" description="DTW" evidence="5">
    <location>
        <begin position="27"/>
        <end position="223"/>
    </location>
</feature>
<organism evidence="6 7">
    <name type="scientific">Microbulbifer pacificus</name>
    <dbReference type="NCBI Taxonomy" id="407164"/>
    <lineage>
        <taxon>Bacteria</taxon>
        <taxon>Pseudomonadati</taxon>
        <taxon>Pseudomonadota</taxon>
        <taxon>Gammaproteobacteria</taxon>
        <taxon>Cellvibrionales</taxon>
        <taxon>Microbulbiferaceae</taxon>
        <taxon>Microbulbifer</taxon>
    </lineage>
</organism>